<dbReference type="OrthoDB" id="5370059at2759"/>
<dbReference type="InterPro" id="IPR009091">
    <property type="entry name" value="RCC1/BLIP-II"/>
</dbReference>
<name>A0A812LU84_9DINO</name>
<proteinExistence type="predicted"/>
<evidence type="ECO:0000313" key="3">
    <source>
        <dbReference type="Proteomes" id="UP000604046"/>
    </source>
</evidence>
<organism evidence="2 3">
    <name type="scientific">Symbiodinium natans</name>
    <dbReference type="NCBI Taxonomy" id="878477"/>
    <lineage>
        <taxon>Eukaryota</taxon>
        <taxon>Sar</taxon>
        <taxon>Alveolata</taxon>
        <taxon>Dinophyceae</taxon>
        <taxon>Suessiales</taxon>
        <taxon>Symbiodiniaceae</taxon>
        <taxon>Symbiodinium</taxon>
    </lineage>
</organism>
<comment type="caution">
    <text evidence="2">The sequence shown here is derived from an EMBL/GenBank/DDBJ whole genome shotgun (WGS) entry which is preliminary data.</text>
</comment>
<evidence type="ECO:0000259" key="1">
    <source>
        <dbReference type="PROSITE" id="PS50053"/>
    </source>
</evidence>
<sequence>MVTVHVSLLSGREVSLEADPEESLTVLRERAEKRLSVKEGRLLDSSGMVLEGSQSIKKSKLENGATLTLVRRPVKVSMSLNRIAVIRCDGSVVTLLSSLRHGWVNVGDGSFATDQLSDVVEVHAGCKGYAALKGDGSVVFRGAHPPVCYENIRMVQTTTTDYDSGPGFAAIVKDGSVVTWPIQPDETQQEELRNISQVQDSAQGFLAIRRDGRVVPIGWDVEDRAAVPGHLQNVSTYRSPALDNLREWHLLPSSAMEAS</sequence>
<dbReference type="Proteomes" id="UP000604046">
    <property type="component" value="Unassembled WGS sequence"/>
</dbReference>
<accession>A0A812LU84</accession>
<feature type="domain" description="Ubiquitin-like" evidence="1">
    <location>
        <begin position="2"/>
        <end position="72"/>
    </location>
</feature>
<evidence type="ECO:0000313" key="2">
    <source>
        <dbReference type="EMBL" id="CAE7251184.1"/>
    </source>
</evidence>
<dbReference type="Gene3D" id="2.130.10.30">
    <property type="entry name" value="Regulator of chromosome condensation 1/beta-lactamase-inhibitor protein II"/>
    <property type="match status" value="1"/>
</dbReference>
<dbReference type="InterPro" id="IPR029071">
    <property type="entry name" value="Ubiquitin-like_domsf"/>
</dbReference>
<keyword evidence="3" id="KW-1185">Reference proteome</keyword>
<gene>
    <name evidence="2" type="ORF">SNAT2548_LOCUS12418</name>
</gene>
<dbReference type="AlphaFoldDB" id="A0A812LU84"/>
<dbReference type="InterPro" id="IPR000626">
    <property type="entry name" value="Ubiquitin-like_dom"/>
</dbReference>
<reference evidence="2" key="1">
    <citation type="submission" date="2021-02" db="EMBL/GenBank/DDBJ databases">
        <authorList>
            <person name="Dougan E. K."/>
            <person name="Rhodes N."/>
            <person name="Thang M."/>
            <person name="Chan C."/>
        </authorList>
    </citation>
    <scope>NUCLEOTIDE SEQUENCE</scope>
</reference>
<dbReference type="SUPFAM" id="SSF54236">
    <property type="entry name" value="Ubiquitin-like"/>
    <property type="match status" value="1"/>
</dbReference>
<dbReference type="EMBL" id="CAJNDS010001191">
    <property type="protein sequence ID" value="CAE7251184.1"/>
    <property type="molecule type" value="Genomic_DNA"/>
</dbReference>
<dbReference type="SUPFAM" id="SSF50985">
    <property type="entry name" value="RCC1/BLIP-II"/>
    <property type="match status" value="1"/>
</dbReference>
<protein>
    <recommendedName>
        <fullName evidence="1">Ubiquitin-like domain-containing protein</fullName>
    </recommendedName>
</protein>
<dbReference type="PROSITE" id="PS50053">
    <property type="entry name" value="UBIQUITIN_2"/>
    <property type="match status" value="1"/>
</dbReference>